<dbReference type="RefSeq" id="XP_008868003.1">
    <property type="nucleotide sequence ID" value="XM_008869781.1"/>
</dbReference>
<proteinExistence type="predicted"/>
<gene>
    <name evidence="3" type="ORF">H310_05140</name>
</gene>
<dbReference type="Pfam" id="PF14295">
    <property type="entry name" value="PAN_4"/>
    <property type="match status" value="1"/>
</dbReference>
<dbReference type="Pfam" id="PF00024">
    <property type="entry name" value="PAN_1"/>
    <property type="match status" value="1"/>
</dbReference>
<protein>
    <recommendedName>
        <fullName evidence="1 2">Apple domain-containing protein</fullName>
    </recommendedName>
</protein>
<organism evidence="3">
    <name type="scientific">Aphanomyces invadans</name>
    <dbReference type="NCBI Taxonomy" id="157072"/>
    <lineage>
        <taxon>Eukaryota</taxon>
        <taxon>Sar</taxon>
        <taxon>Stramenopiles</taxon>
        <taxon>Oomycota</taxon>
        <taxon>Saprolegniomycetes</taxon>
        <taxon>Saprolegniales</taxon>
        <taxon>Verrucalvaceae</taxon>
        <taxon>Aphanomyces</taxon>
    </lineage>
</organism>
<feature type="domain" description="Apple" evidence="2">
    <location>
        <begin position="20"/>
        <end position="64"/>
    </location>
</feature>
<dbReference type="GeneID" id="20082190"/>
<evidence type="ECO:0000259" key="2">
    <source>
        <dbReference type="Pfam" id="PF14295"/>
    </source>
</evidence>
<accession>A0A024UBX1</accession>
<dbReference type="VEuPathDB" id="FungiDB:H310_05140"/>
<name>A0A024UBX1_9STRA</name>
<dbReference type="EMBL" id="KI913959">
    <property type="protein sequence ID" value="ETW03774.1"/>
    <property type="molecule type" value="Genomic_DNA"/>
</dbReference>
<evidence type="ECO:0000313" key="3">
    <source>
        <dbReference type="EMBL" id="ETW03774.1"/>
    </source>
</evidence>
<sequence length="316" mass="33713">MVFPTPAPTPSPCPVVEYDVDYVGNDILFTSRTDYRDCCGDCQATVGCSLYVWGPDDGGRCYLKSKKGAASAYTGGRAGVLPIAAPVMPISNVKADVYGVNSLPPTAFNYIVGAQWIDQTTLTAVNTQVESFVAINMANNFSHASGSVETIEMELGLTTYINVTSAGECADMTATYKNNFFTYWPTKLYCLVHEHTTATTLQMITATGQAITFPQDSDPAYLSAALNNVATNADCVQACRVKGNCAGVEYVSATKTCSLYKPQPATFSDVVAGWVYDPVSNVDSGGIQYSQMTMSALPAAPRRTRCLATTPTPKCA</sequence>
<reference evidence="3" key="1">
    <citation type="submission" date="2013-12" db="EMBL/GenBank/DDBJ databases">
        <title>The Genome Sequence of Aphanomyces invadans NJM9701.</title>
        <authorList>
            <consortium name="The Broad Institute Genomics Platform"/>
            <person name="Russ C."/>
            <person name="Tyler B."/>
            <person name="van West P."/>
            <person name="Dieguez-Uribeondo J."/>
            <person name="Young S.K."/>
            <person name="Zeng Q."/>
            <person name="Gargeya S."/>
            <person name="Fitzgerald M."/>
            <person name="Abouelleil A."/>
            <person name="Alvarado L."/>
            <person name="Chapman S.B."/>
            <person name="Gainer-Dewar J."/>
            <person name="Goldberg J."/>
            <person name="Griggs A."/>
            <person name="Gujja S."/>
            <person name="Hansen M."/>
            <person name="Howarth C."/>
            <person name="Imamovic A."/>
            <person name="Ireland A."/>
            <person name="Larimer J."/>
            <person name="McCowan C."/>
            <person name="Murphy C."/>
            <person name="Pearson M."/>
            <person name="Poon T.W."/>
            <person name="Priest M."/>
            <person name="Roberts A."/>
            <person name="Saif S."/>
            <person name="Shea T."/>
            <person name="Sykes S."/>
            <person name="Wortman J."/>
            <person name="Nusbaum C."/>
            <person name="Birren B."/>
        </authorList>
    </citation>
    <scope>NUCLEOTIDE SEQUENCE [LARGE SCALE GENOMIC DNA]</scope>
    <source>
        <strain evidence="3">NJM9701</strain>
    </source>
</reference>
<feature type="domain" description="Apple" evidence="1">
    <location>
        <begin position="228"/>
        <end position="266"/>
    </location>
</feature>
<evidence type="ECO:0000259" key="1">
    <source>
        <dbReference type="Pfam" id="PF00024"/>
    </source>
</evidence>
<dbReference type="Gene3D" id="3.50.4.10">
    <property type="entry name" value="Hepatocyte Growth Factor"/>
    <property type="match status" value="1"/>
</dbReference>
<dbReference type="InterPro" id="IPR003609">
    <property type="entry name" value="Pan_app"/>
</dbReference>
<dbReference type="AlphaFoldDB" id="A0A024UBX1"/>